<proteinExistence type="predicted"/>
<dbReference type="OrthoDB" id="2286242at2759"/>
<sequence>MIIDSDEGVKFRRNTALVKPGIITVPEEFEVSDIYEGDSGAELECTRPKRNVRYPKRFEDYDLNIKGNM</sequence>
<dbReference type="EMBL" id="CAJQZP010001331">
    <property type="protein sequence ID" value="CAG5038976.1"/>
    <property type="molecule type" value="Genomic_DNA"/>
</dbReference>
<name>A0A8S3XS16_PARAO</name>
<dbReference type="Proteomes" id="UP000691718">
    <property type="component" value="Unassembled WGS sequence"/>
</dbReference>
<comment type="caution">
    <text evidence="1">The sequence shown here is derived from an EMBL/GenBank/DDBJ whole genome shotgun (WGS) entry which is preliminary data.</text>
</comment>
<evidence type="ECO:0000313" key="1">
    <source>
        <dbReference type="EMBL" id="CAG5038976.1"/>
    </source>
</evidence>
<organism evidence="1 2">
    <name type="scientific">Parnassius apollo</name>
    <name type="common">Apollo butterfly</name>
    <name type="synonym">Papilio apollo</name>
    <dbReference type="NCBI Taxonomy" id="110799"/>
    <lineage>
        <taxon>Eukaryota</taxon>
        <taxon>Metazoa</taxon>
        <taxon>Ecdysozoa</taxon>
        <taxon>Arthropoda</taxon>
        <taxon>Hexapoda</taxon>
        <taxon>Insecta</taxon>
        <taxon>Pterygota</taxon>
        <taxon>Neoptera</taxon>
        <taxon>Endopterygota</taxon>
        <taxon>Lepidoptera</taxon>
        <taxon>Glossata</taxon>
        <taxon>Ditrysia</taxon>
        <taxon>Papilionoidea</taxon>
        <taxon>Papilionidae</taxon>
        <taxon>Parnassiinae</taxon>
        <taxon>Parnassini</taxon>
        <taxon>Parnassius</taxon>
        <taxon>Parnassius</taxon>
    </lineage>
</organism>
<evidence type="ECO:0000313" key="2">
    <source>
        <dbReference type="Proteomes" id="UP000691718"/>
    </source>
</evidence>
<protein>
    <submittedName>
        <fullName evidence="1">(apollo) hypothetical protein</fullName>
    </submittedName>
</protein>
<keyword evidence="2" id="KW-1185">Reference proteome</keyword>
<dbReference type="AlphaFoldDB" id="A0A8S3XS16"/>
<accession>A0A8S3XS16</accession>
<reference evidence="1" key="1">
    <citation type="submission" date="2021-04" db="EMBL/GenBank/DDBJ databases">
        <authorList>
            <person name="Tunstrom K."/>
        </authorList>
    </citation>
    <scope>NUCLEOTIDE SEQUENCE</scope>
</reference>
<gene>
    <name evidence="1" type="ORF">PAPOLLO_LOCUS21496</name>
</gene>